<feature type="repeat" description="ARM" evidence="3">
    <location>
        <begin position="281"/>
        <end position="315"/>
    </location>
</feature>
<dbReference type="GO" id="GO:0007389">
    <property type="term" value="P:pattern specification process"/>
    <property type="evidence" value="ECO:0007669"/>
    <property type="project" value="TreeGrafter"/>
</dbReference>
<dbReference type="InterPro" id="IPR000225">
    <property type="entry name" value="Armadillo"/>
</dbReference>
<dbReference type="GO" id="GO:0005881">
    <property type="term" value="C:cytoplasmic microtubule"/>
    <property type="evidence" value="ECO:0007669"/>
    <property type="project" value="TreeGrafter"/>
</dbReference>
<dbReference type="GO" id="GO:0030877">
    <property type="term" value="C:beta-catenin destruction complex"/>
    <property type="evidence" value="ECO:0007669"/>
    <property type="project" value="TreeGrafter"/>
</dbReference>
<accession>A0A6P4JL48</accession>
<evidence type="ECO:0000256" key="1">
    <source>
        <dbReference type="ARBA" id="ARBA00009051"/>
    </source>
</evidence>
<sequence>MTLNESDATRLELTRNFLELSRNAETCTALRSSDCIQLLVQILHANDEGLVTARKYASQALHNIVHSHPEEKERQREVKILRLLDQILDYCNFLRTQLQSGGEAIADDEDRHPLAAMKLLMKASFDEEHRQTMCELGALKAIPNLVHLDHAVHGPAAGREQCNALRSYGLMALTNLTFGDENVHNKSYLCGQRQFMEVVIAQLNTAPDELLQVLAGVLRNLSWRADKHMKTIFNELGTVTSLARAAMQNKSENTLKAILSALWNLSAHCSTNKAEFCAVDGALAFLVGMLSYEGPSKTLKIIENAGGILRNVSSHIAVCEPYRQILRRHNCLAILLQQLKSECLTVVSNSCGTLWNLSARCPEDQQFLIDHNAIPLLRALISSKNSMIAEGSASALKNLVNFRATMELMPNGDGGSLPLDKESGHAGTLPRRYSSLRLSSNPTGSLKKVRPSTVSATGGFLARKCESRESIYSGKSDSTKYSTKSEGAKNPFEIVTPTEEQPIDYSMKYMEHKPNSSKTFEIDLDQPTDFSARYKERRSVQSSAQPELKVEANKATSNALPLAKSSSASKLPNEAGHLPVSAAKQKLTTEGETETGERERPINYCEEGTPGSFSRFDSLNSLSEKPEKSVPPKTPTKQPIVQPQIIDSALETPLMFSRRSSMDSLVGDDETIACEDNGSVISEYSRMQSGVISPSELPDSPTQSMPQSPKRDRKMPDPAQLSTQTPVRQPPGNVFEDKLSRFHEEHTPANFSCATSLSNLSMLDDSNANANRGPRVNDINGNADAPRSYCTEDTPAVLSKAPSNSDLSILSIPNDINANEDESVSTKKPIVLGIDTRTPAEDAISKMRCGGSALPSYLPVSDEMSKYYVEDSPCTFSVISGLSHLTVGSAKAGPVSSLPMRASEEAPKLPPRRSAIPGEVEPRLPPKRSDSLSSLSMDSDDDDSNLLSQAIAAGSCRPQPSGASTSSSLANTSTSTLTRTTNGLKKQQQPPPEENGDKPSYSSDDSLDDDDDDARSKSLFEQCILSGMHKSNDALESESCEPSEQQRQGTSARDRFVSNQVRQIESMLAGRQH</sequence>
<dbReference type="GO" id="GO:0007026">
    <property type="term" value="P:negative regulation of microtubule depolymerization"/>
    <property type="evidence" value="ECO:0007669"/>
    <property type="project" value="TreeGrafter"/>
</dbReference>
<feature type="compositionally biased region" description="Polar residues" evidence="4">
    <location>
        <begin position="611"/>
        <end position="623"/>
    </location>
</feature>
<dbReference type="Gene3D" id="1.25.10.10">
    <property type="entry name" value="Leucine-rich Repeat Variant"/>
    <property type="match status" value="1"/>
</dbReference>
<proteinExistence type="inferred from homology"/>
<keyword evidence="5" id="KW-1185">Reference proteome</keyword>
<dbReference type="InterPro" id="IPR009240">
    <property type="entry name" value="APC_15aa_rpt"/>
</dbReference>
<feature type="compositionally biased region" description="Polar residues" evidence="4">
    <location>
        <begin position="1042"/>
        <end position="1058"/>
    </location>
</feature>
<dbReference type="GO" id="GO:0016477">
    <property type="term" value="P:cell migration"/>
    <property type="evidence" value="ECO:0007669"/>
    <property type="project" value="TreeGrafter"/>
</dbReference>
<evidence type="ECO:0000256" key="2">
    <source>
        <dbReference type="ARBA" id="ARBA00022687"/>
    </source>
</evidence>
<dbReference type="Pfam" id="PF18797">
    <property type="entry name" value="APC_rep"/>
    <property type="match status" value="1"/>
</dbReference>
<dbReference type="GO" id="GO:0008017">
    <property type="term" value="F:microtubule binding"/>
    <property type="evidence" value="ECO:0007669"/>
    <property type="project" value="TreeGrafter"/>
</dbReference>
<dbReference type="GO" id="GO:0009653">
    <property type="term" value="P:anatomical structure morphogenesis"/>
    <property type="evidence" value="ECO:0007669"/>
    <property type="project" value="UniProtKB-ARBA"/>
</dbReference>
<feature type="region of interest" description="Disordered" evidence="4">
    <location>
        <begin position="535"/>
        <end position="638"/>
    </location>
</feature>
<dbReference type="SUPFAM" id="SSF48371">
    <property type="entry name" value="ARM repeat"/>
    <property type="match status" value="1"/>
</dbReference>
<evidence type="ECO:0000256" key="4">
    <source>
        <dbReference type="SAM" id="MobiDB-lite"/>
    </source>
</evidence>
<dbReference type="FunFam" id="1.25.10.10:FF:000305">
    <property type="entry name" value="Adenomatous polyposis coli"/>
    <property type="match status" value="1"/>
</dbReference>
<protein>
    <submittedName>
        <fullName evidence="6">Adenomatous polyposis coli protein</fullName>
    </submittedName>
</protein>
<dbReference type="AlphaFoldDB" id="A0A6P4JL48"/>
<evidence type="ECO:0000313" key="5">
    <source>
        <dbReference type="Proteomes" id="UP001652661"/>
    </source>
</evidence>
<feature type="region of interest" description="Disordered" evidence="4">
    <location>
        <begin position="765"/>
        <end position="790"/>
    </location>
</feature>
<dbReference type="GO" id="GO:0008013">
    <property type="term" value="F:beta-catenin binding"/>
    <property type="evidence" value="ECO:0007669"/>
    <property type="project" value="InterPro"/>
</dbReference>
<dbReference type="InterPro" id="IPR016024">
    <property type="entry name" value="ARM-type_fold"/>
</dbReference>
<dbReference type="GO" id="GO:0090090">
    <property type="term" value="P:negative regulation of canonical Wnt signaling pathway"/>
    <property type="evidence" value="ECO:0007669"/>
    <property type="project" value="TreeGrafter"/>
</dbReference>
<dbReference type="RefSeq" id="XP_017036366.1">
    <property type="nucleotide sequence ID" value="XM_017180877.3"/>
</dbReference>
<reference evidence="6" key="1">
    <citation type="submission" date="2025-08" db="UniProtKB">
        <authorList>
            <consortium name="RefSeq"/>
        </authorList>
    </citation>
    <scope>IDENTIFICATION</scope>
    <source>
        <strain evidence="6">14028-0561.14</strain>
        <tissue evidence="6">Whole fly</tissue>
    </source>
</reference>
<dbReference type="GO" id="GO:0001708">
    <property type="term" value="P:cell fate specification"/>
    <property type="evidence" value="ECO:0007669"/>
    <property type="project" value="TreeGrafter"/>
</dbReference>
<organism evidence="5 6">
    <name type="scientific">Drosophila kikkawai</name>
    <name type="common">Fruit fly</name>
    <dbReference type="NCBI Taxonomy" id="30033"/>
    <lineage>
        <taxon>Eukaryota</taxon>
        <taxon>Metazoa</taxon>
        <taxon>Ecdysozoa</taxon>
        <taxon>Arthropoda</taxon>
        <taxon>Hexapoda</taxon>
        <taxon>Insecta</taxon>
        <taxon>Pterygota</taxon>
        <taxon>Neoptera</taxon>
        <taxon>Endopterygota</taxon>
        <taxon>Diptera</taxon>
        <taxon>Brachycera</taxon>
        <taxon>Muscomorpha</taxon>
        <taxon>Ephydroidea</taxon>
        <taxon>Drosophilidae</taxon>
        <taxon>Drosophila</taxon>
        <taxon>Sophophora</taxon>
    </lineage>
</organism>
<dbReference type="PANTHER" id="PTHR12607:SF12">
    <property type="entry name" value="APC-LIKE, ISOFORM A-RELATED"/>
    <property type="match status" value="1"/>
</dbReference>
<dbReference type="PROSITE" id="PS50176">
    <property type="entry name" value="ARM_REPEAT"/>
    <property type="match status" value="1"/>
</dbReference>
<dbReference type="InterPro" id="IPR041257">
    <property type="entry name" value="APC_rep"/>
</dbReference>
<dbReference type="Pfam" id="PF00514">
    <property type="entry name" value="Arm"/>
    <property type="match status" value="2"/>
</dbReference>
<feature type="compositionally biased region" description="Low complexity" evidence="4">
    <location>
        <begin position="961"/>
        <end position="983"/>
    </location>
</feature>
<feature type="compositionally biased region" description="Basic and acidic residues" evidence="4">
    <location>
        <begin position="920"/>
        <end position="930"/>
    </location>
</feature>
<feature type="region of interest" description="Disordered" evidence="4">
    <location>
        <begin position="688"/>
        <end position="733"/>
    </location>
</feature>
<dbReference type="PANTHER" id="PTHR12607">
    <property type="entry name" value="ADENOMATOUS POLYPOSIS COLI PROTEIN FAMILY"/>
    <property type="match status" value="1"/>
</dbReference>
<evidence type="ECO:0000313" key="6">
    <source>
        <dbReference type="RefSeq" id="XP_017036366.1"/>
    </source>
</evidence>
<dbReference type="GO" id="GO:0016055">
    <property type="term" value="P:Wnt signaling pathway"/>
    <property type="evidence" value="ECO:0007669"/>
    <property type="project" value="UniProtKB-KW"/>
</dbReference>
<dbReference type="OrthoDB" id="5918429at2759"/>
<dbReference type="SMART" id="SM00185">
    <property type="entry name" value="ARM"/>
    <property type="match status" value="7"/>
</dbReference>
<dbReference type="Pfam" id="PF05923">
    <property type="entry name" value="APC_r"/>
    <property type="match status" value="4"/>
</dbReference>
<dbReference type="InterPro" id="IPR009223">
    <property type="entry name" value="APC_rpt"/>
</dbReference>
<dbReference type="InterPro" id="IPR026818">
    <property type="entry name" value="Apc_fam"/>
</dbReference>
<feature type="compositionally biased region" description="Low complexity" evidence="4">
    <location>
        <begin position="557"/>
        <end position="573"/>
    </location>
</feature>
<comment type="similarity">
    <text evidence="1">Belongs to the adenomatous polyposis coli (APC) family.</text>
</comment>
<dbReference type="Proteomes" id="UP001652661">
    <property type="component" value="Chromosome 3R"/>
</dbReference>
<dbReference type="GO" id="GO:0007399">
    <property type="term" value="P:nervous system development"/>
    <property type="evidence" value="ECO:0007669"/>
    <property type="project" value="TreeGrafter"/>
</dbReference>
<evidence type="ECO:0000256" key="3">
    <source>
        <dbReference type="PROSITE-ProRule" id="PRU00259"/>
    </source>
</evidence>
<gene>
    <name evidence="6" type="primary">Apc2</name>
</gene>
<dbReference type="InterPro" id="IPR011989">
    <property type="entry name" value="ARM-like"/>
</dbReference>
<name>A0A6P4JL48_DROKI</name>
<keyword evidence="2" id="KW-0879">Wnt signaling pathway</keyword>
<dbReference type="GO" id="GO:0016342">
    <property type="term" value="C:catenin complex"/>
    <property type="evidence" value="ECO:0007669"/>
    <property type="project" value="TreeGrafter"/>
</dbReference>
<feature type="region of interest" description="Disordered" evidence="4">
    <location>
        <begin position="890"/>
        <end position="1058"/>
    </location>
</feature>
<dbReference type="Pfam" id="PF05972">
    <property type="entry name" value="APC_15aa"/>
    <property type="match status" value="2"/>
</dbReference>